<evidence type="ECO:0000256" key="1">
    <source>
        <dbReference type="ARBA" id="ARBA00001698"/>
    </source>
</evidence>
<evidence type="ECO:0000256" key="6">
    <source>
        <dbReference type="ARBA" id="ARBA00010185"/>
    </source>
</evidence>
<keyword evidence="8" id="KW-0444">Lipid biosynthesis</keyword>
<dbReference type="UniPathway" id="UPA00557">
    <property type="reaction ID" value="UER00614"/>
</dbReference>
<reference evidence="24" key="2">
    <citation type="journal article" date="2016" name="Sci. Rep.">
        <title>Dictyocaulus viviparus genome, variome and transcriptome elucidate lungworm biology and support future intervention.</title>
        <authorList>
            <person name="McNulty S.N."/>
            <person name="Strube C."/>
            <person name="Rosa B.A."/>
            <person name="Martin J.C."/>
            <person name="Tyagi R."/>
            <person name="Choi Y.J."/>
            <person name="Wang Q."/>
            <person name="Hallsworth Pepin K."/>
            <person name="Zhang X."/>
            <person name="Ozersky P."/>
            <person name="Wilson R.K."/>
            <person name="Sternberg P.W."/>
            <person name="Gasser R.B."/>
            <person name="Mitreva M."/>
        </authorList>
    </citation>
    <scope>NUCLEOTIDE SEQUENCE [LARGE SCALE GENOMIC DNA]</scope>
    <source>
        <strain evidence="24">HannoverDv2000</strain>
    </source>
</reference>
<name>A0A0D8XM20_DICVI</name>
<dbReference type="Gene3D" id="2.30.30.1190">
    <property type="match status" value="1"/>
</dbReference>
<comment type="subcellular location">
    <subcellularLocation>
        <location evidence="3">Membrane</location>
        <topology evidence="3">Multi-pass membrane protein</topology>
    </subcellularLocation>
</comment>
<keyword evidence="12 20" id="KW-1133">Transmembrane helix</keyword>
<dbReference type="Pfam" id="PF01148">
    <property type="entry name" value="CTP_transf_1"/>
    <property type="match status" value="1"/>
</dbReference>
<comment type="function">
    <text evidence="2">Transcription repressor.</text>
</comment>
<keyword evidence="9 18" id="KW-0808">Transferase</keyword>
<dbReference type="PANTHER" id="PTHR13773:SF8">
    <property type="entry name" value="PHOSPHATIDATE CYTIDYLYLTRANSFERASE, PHOTORECEPTOR-SPECIFIC"/>
    <property type="match status" value="1"/>
</dbReference>
<evidence type="ECO:0000256" key="5">
    <source>
        <dbReference type="ARBA" id="ARBA00005189"/>
    </source>
</evidence>
<dbReference type="InterPro" id="IPR000374">
    <property type="entry name" value="PC_trans"/>
</dbReference>
<dbReference type="GO" id="GO:0016024">
    <property type="term" value="P:CDP-diacylglycerol biosynthetic process"/>
    <property type="evidence" value="ECO:0007669"/>
    <property type="project" value="UniProtKB-UniPathway"/>
</dbReference>
<dbReference type="Pfam" id="PF00642">
    <property type="entry name" value="zf-CCCH"/>
    <property type="match status" value="1"/>
</dbReference>
<evidence type="ECO:0000256" key="2">
    <source>
        <dbReference type="ARBA" id="ARBA00004062"/>
    </source>
</evidence>
<sequence>MAEAIDEDSVRHRRPHVQSEDVRPVSDDSDMDAIVHEDERISRLTKLIPQDTGSMGELLDSVLEPLPTRWRNWFVRGVFTIIMVSMFSFIVSRGPTWLMALVFAIQFKCFHEIISIGLAVYRMFDFPWFRLLSWYFLLTSNYFIFGESLIDYWAILLRKDFAWTHITLLLIVCQSFFIIQNIFQGTIWFLVPVAMVICCDVMSYMFGFFFGRTPLIKLSPKKTWEGFIGGAISTVIFGVLLSHFLYDRPFFVCPVEDYYIGNTNCTIPSSFQLQQYDIPRPFSWVFKILSMTYFFAAGSTYIHLSIFWSYYCDGAFASILGPFGGFFASGFKRAFKIKDFGDVIPGHGGLMDRFDCQLLMGTFVSVYIHTFIRVPNPAKLIALIDKQLAENQGNHNHAALLEMRADLLELVQLLNEQAEEECTTKTETEPKCSSNSAKLEYDFSELIGMRCMAPYPSVNLAISHHAAIILEVLPLDGVSMDTDLKVRVLYSHPMLNSMRPCPHFLKGTCRFDENCKFSHGEVLSLSDLNVYKEPDFNSLAVGSLILVAVDPSSSLWELGRLVAKDHCEVAVKILKNNCEISSKLDQIIPLDGELEDLADDQCTILSKSENPDNTEKNLAWKEQKGDRCGNITIGDMGNWHGGGFGLKLMQKMGYKIGEGLGKNSDGIVHAIQAKICPKNSSVDACMMAKTRVVDGLQKVKTRVREEMKHAHTLLDADIFTFLNRKLEPQPDKLEEEELKEERRMLARSSSKSLGVKGIDLEYELKQLRSKEKKLREGIIRNRQDKRTVERLKLSLANVEQSIQKVQAKQNRVHLELNNRQKRKKDIF</sequence>
<feature type="compositionally biased region" description="Basic and acidic residues" evidence="19">
    <location>
        <begin position="17"/>
        <end position="26"/>
    </location>
</feature>
<feature type="region of interest" description="Disordered" evidence="19">
    <location>
        <begin position="1"/>
        <end position="26"/>
    </location>
</feature>
<feature type="domain" description="C3H1-type" evidence="21">
    <location>
        <begin position="495"/>
        <end position="522"/>
    </location>
</feature>
<evidence type="ECO:0000259" key="22">
    <source>
        <dbReference type="PROSITE" id="PS50174"/>
    </source>
</evidence>
<feature type="transmembrane region" description="Helical" evidence="20">
    <location>
        <begin position="308"/>
        <end position="328"/>
    </location>
</feature>
<comment type="pathway">
    <text evidence="5">Lipid metabolism.</text>
</comment>
<evidence type="ECO:0000256" key="14">
    <source>
        <dbReference type="ARBA" id="ARBA00023136"/>
    </source>
</evidence>
<evidence type="ECO:0000256" key="9">
    <source>
        <dbReference type="ARBA" id="ARBA00022679"/>
    </source>
</evidence>
<evidence type="ECO:0000256" key="20">
    <source>
        <dbReference type="SAM" id="Phobius"/>
    </source>
</evidence>
<evidence type="ECO:0000256" key="13">
    <source>
        <dbReference type="ARBA" id="ARBA00023098"/>
    </source>
</evidence>
<dbReference type="PROSITE" id="PS01315">
    <property type="entry name" value="CDS"/>
    <property type="match status" value="1"/>
</dbReference>
<comment type="pathway">
    <text evidence="4 18">Phospholipid metabolism; CDP-diacylglycerol biosynthesis; CDP-diacylglycerol from sn-glycerol 3-phosphate: step 3/3.</text>
</comment>
<evidence type="ECO:0000256" key="4">
    <source>
        <dbReference type="ARBA" id="ARBA00005119"/>
    </source>
</evidence>
<evidence type="ECO:0000256" key="11">
    <source>
        <dbReference type="ARBA" id="ARBA00022695"/>
    </source>
</evidence>
<dbReference type="PANTHER" id="PTHR13773">
    <property type="entry name" value="PHOSPHATIDATE CYTIDYLYLTRANSFERASE"/>
    <property type="match status" value="1"/>
</dbReference>
<evidence type="ECO:0000256" key="7">
    <source>
        <dbReference type="ARBA" id="ARBA00012487"/>
    </source>
</evidence>
<proteinExistence type="inferred from homology"/>
<feature type="transmembrane region" description="Helical" evidence="20">
    <location>
        <begin position="161"/>
        <end position="179"/>
    </location>
</feature>
<dbReference type="AlphaFoldDB" id="A0A0D8XM20"/>
<organism evidence="23 24">
    <name type="scientific">Dictyocaulus viviparus</name>
    <name type="common">Bovine lungworm</name>
    <dbReference type="NCBI Taxonomy" id="29172"/>
    <lineage>
        <taxon>Eukaryota</taxon>
        <taxon>Metazoa</taxon>
        <taxon>Ecdysozoa</taxon>
        <taxon>Nematoda</taxon>
        <taxon>Chromadorea</taxon>
        <taxon>Rhabditida</taxon>
        <taxon>Rhabditina</taxon>
        <taxon>Rhabditomorpha</taxon>
        <taxon>Strongyloidea</taxon>
        <taxon>Metastrongylidae</taxon>
        <taxon>Dictyocaulus</taxon>
    </lineage>
</organism>
<evidence type="ECO:0000256" key="19">
    <source>
        <dbReference type="SAM" id="MobiDB-lite"/>
    </source>
</evidence>
<keyword evidence="17" id="KW-0862">Zinc</keyword>
<evidence type="ECO:0000256" key="3">
    <source>
        <dbReference type="ARBA" id="ARBA00004141"/>
    </source>
</evidence>
<dbReference type="Pfam" id="PF01585">
    <property type="entry name" value="G-patch"/>
    <property type="match status" value="1"/>
</dbReference>
<comment type="catalytic activity">
    <reaction evidence="1 18">
        <text>a 1,2-diacyl-sn-glycero-3-phosphate + CTP + H(+) = a CDP-1,2-diacyl-sn-glycerol + diphosphate</text>
        <dbReference type="Rhea" id="RHEA:16229"/>
        <dbReference type="ChEBI" id="CHEBI:15378"/>
        <dbReference type="ChEBI" id="CHEBI:33019"/>
        <dbReference type="ChEBI" id="CHEBI:37563"/>
        <dbReference type="ChEBI" id="CHEBI:58332"/>
        <dbReference type="ChEBI" id="CHEBI:58608"/>
        <dbReference type="EC" id="2.7.7.41"/>
    </reaction>
</comment>
<dbReference type="GO" id="GO:0004605">
    <property type="term" value="F:phosphatidate cytidylyltransferase activity"/>
    <property type="evidence" value="ECO:0007669"/>
    <property type="project" value="UniProtKB-EC"/>
</dbReference>
<dbReference type="SMART" id="SM00443">
    <property type="entry name" value="G_patch"/>
    <property type="match status" value="1"/>
</dbReference>
<dbReference type="PROSITE" id="PS50174">
    <property type="entry name" value="G_PATCH"/>
    <property type="match status" value="1"/>
</dbReference>
<dbReference type="STRING" id="29172.A0A0D8XM20"/>
<dbReference type="InterPro" id="IPR016720">
    <property type="entry name" value="PC_Trfase_euk"/>
</dbReference>
<feature type="transmembrane region" description="Helical" evidence="20">
    <location>
        <begin position="284"/>
        <end position="302"/>
    </location>
</feature>
<feature type="domain" description="G-patch" evidence="22">
    <location>
        <begin position="641"/>
        <end position="687"/>
    </location>
</feature>
<keyword evidence="24" id="KW-1185">Reference proteome</keyword>
<feature type="transmembrane region" description="Helical" evidence="20">
    <location>
        <begin position="226"/>
        <end position="246"/>
    </location>
</feature>
<evidence type="ECO:0000256" key="12">
    <source>
        <dbReference type="ARBA" id="ARBA00022989"/>
    </source>
</evidence>
<reference evidence="23 24" key="1">
    <citation type="submission" date="2013-11" db="EMBL/GenBank/DDBJ databases">
        <title>Draft genome of the bovine lungworm Dictyocaulus viviparus.</title>
        <authorList>
            <person name="Mitreva M."/>
        </authorList>
    </citation>
    <scope>NUCLEOTIDE SEQUENCE [LARGE SCALE GENOMIC DNA]</scope>
    <source>
        <strain evidence="23 24">HannoverDv2000</strain>
    </source>
</reference>
<evidence type="ECO:0000313" key="24">
    <source>
        <dbReference type="Proteomes" id="UP000053766"/>
    </source>
</evidence>
<protein>
    <recommendedName>
        <fullName evidence="7 18">Phosphatidate cytidylyltransferase</fullName>
        <ecNumber evidence="7 18">2.7.7.41</ecNumber>
    </recommendedName>
</protein>
<evidence type="ECO:0000256" key="18">
    <source>
        <dbReference type="RuleBase" id="RU003938"/>
    </source>
</evidence>
<feature type="zinc finger region" description="C3H1-type" evidence="17">
    <location>
        <begin position="495"/>
        <end position="522"/>
    </location>
</feature>
<dbReference type="InterPro" id="IPR000467">
    <property type="entry name" value="G_patch_dom"/>
</dbReference>
<keyword evidence="11 18" id="KW-0548">Nucleotidyltransferase</keyword>
<keyword evidence="15" id="KW-0594">Phospholipid biosynthesis</keyword>
<gene>
    <name evidence="23" type="ORF">DICVIV_09122</name>
</gene>
<keyword evidence="10 18" id="KW-0812">Transmembrane</keyword>
<feature type="transmembrane region" description="Helical" evidence="20">
    <location>
        <begin position="133"/>
        <end position="155"/>
    </location>
</feature>
<comment type="similarity">
    <text evidence="6 18">Belongs to the CDS family.</text>
</comment>
<evidence type="ECO:0000313" key="23">
    <source>
        <dbReference type="EMBL" id="KJH44839.1"/>
    </source>
</evidence>
<dbReference type="GO" id="GO:0008270">
    <property type="term" value="F:zinc ion binding"/>
    <property type="evidence" value="ECO:0007669"/>
    <property type="project" value="UniProtKB-KW"/>
</dbReference>
<dbReference type="Proteomes" id="UP000053766">
    <property type="component" value="Unassembled WGS sequence"/>
</dbReference>
<feature type="transmembrane region" description="Helical" evidence="20">
    <location>
        <begin position="73"/>
        <end position="91"/>
    </location>
</feature>
<evidence type="ECO:0000256" key="10">
    <source>
        <dbReference type="ARBA" id="ARBA00022692"/>
    </source>
</evidence>
<evidence type="ECO:0000256" key="16">
    <source>
        <dbReference type="ARBA" id="ARBA00023264"/>
    </source>
</evidence>
<feature type="transmembrane region" description="Helical" evidence="20">
    <location>
        <begin position="97"/>
        <end position="121"/>
    </location>
</feature>
<evidence type="ECO:0000256" key="15">
    <source>
        <dbReference type="ARBA" id="ARBA00023209"/>
    </source>
</evidence>
<keyword evidence="13" id="KW-0443">Lipid metabolism</keyword>
<dbReference type="SMART" id="SM00356">
    <property type="entry name" value="ZnF_C3H1"/>
    <property type="match status" value="1"/>
</dbReference>
<evidence type="ECO:0000256" key="17">
    <source>
        <dbReference type="PROSITE-ProRule" id="PRU00723"/>
    </source>
</evidence>
<feature type="transmembrane region" description="Helical" evidence="20">
    <location>
        <begin position="186"/>
        <end position="206"/>
    </location>
</feature>
<keyword evidence="16" id="KW-1208">Phospholipid metabolism</keyword>
<evidence type="ECO:0000256" key="8">
    <source>
        <dbReference type="ARBA" id="ARBA00022516"/>
    </source>
</evidence>
<dbReference type="EMBL" id="KN716444">
    <property type="protein sequence ID" value="KJH44839.1"/>
    <property type="molecule type" value="Genomic_DNA"/>
</dbReference>
<keyword evidence="14 20" id="KW-0472">Membrane</keyword>
<dbReference type="PROSITE" id="PS50103">
    <property type="entry name" value="ZF_C3H1"/>
    <property type="match status" value="1"/>
</dbReference>
<dbReference type="EC" id="2.7.7.41" evidence="7 18"/>
<accession>A0A0D8XM20</accession>
<dbReference type="GO" id="GO:0003676">
    <property type="term" value="F:nucleic acid binding"/>
    <property type="evidence" value="ECO:0007669"/>
    <property type="project" value="InterPro"/>
</dbReference>
<dbReference type="GO" id="GO:0005789">
    <property type="term" value="C:endoplasmic reticulum membrane"/>
    <property type="evidence" value="ECO:0007669"/>
    <property type="project" value="TreeGrafter"/>
</dbReference>
<keyword evidence="17" id="KW-0863">Zinc-finger</keyword>
<keyword evidence="17" id="KW-0479">Metal-binding</keyword>
<dbReference type="OrthoDB" id="10260889at2759"/>
<dbReference type="InterPro" id="IPR000571">
    <property type="entry name" value="Znf_CCCH"/>
</dbReference>
<evidence type="ECO:0000259" key="21">
    <source>
        <dbReference type="PROSITE" id="PS50103"/>
    </source>
</evidence>